<dbReference type="PANTHER" id="PTHR28244:SF1">
    <property type="entry name" value="RNA POLYMERASE I-SPECIFIC TRANSCRIPTION INITIATION FACTOR RRN11"/>
    <property type="match status" value="1"/>
</dbReference>
<dbReference type="Proteomes" id="UP001310890">
    <property type="component" value="Unassembled WGS sequence"/>
</dbReference>
<dbReference type="AlphaFoldDB" id="A0AAN7TG34"/>
<feature type="region of interest" description="Disordered" evidence="1">
    <location>
        <begin position="264"/>
        <end position="299"/>
    </location>
</feature>
<evidence type="ECO:0000313" key="2">
    <source>
        <dbReference type="EMBL" id="KAK5111659.1"/>
    </source>
</evidence>
<dbReference type="GO" id="GO:0001181">
    <property type="term" value="F:RNA polymerase I general transcription initiation factor activity"/>
    <property type="evidence" value="ECO:0007669"/>
    <property type="project" value="InterPro"/>
</dbReference>
<feature type="compositionally biased region" description="Basic and acidic residues" evidence="1">
    <location>
        <begin position="355"/>
        <end position="373"/>
    </location>
</feature>
<dbReference type="InterPro" id="IPR053029">
    <property type="entry name" value="RNA_pol_I-specific_init_factor"/>
</dbReference>
<feature type="region of interest" description="Disordered" evidence="1">
    <location>
        <begin position="352"/>
        <end position="386"/>
    </location>
</feature>
<feature type="region of interest" description="Disordered" evidence="1">
    <location>
        <begin position="1"/>
        <end position="69"/>
    </location>
</feature>
<proteinExistence type="predicted"/>
<dbReference type="InterPro" id="IPR007224">
    <property type="entry name" value="TIF_Rrn11"/>
</dbReference>
<gene>
    <name evidence="2" type="ORF">LTR62_004764</name>
</gene>
<dbReference type="EMBL" id="JAVRRL010000037">
    <property type="protein sequence ID" value="KAK5111659.1"/>
    <property type="molecule type" value="Genomic_DNA"/>
</dbReference>
<evidence type="ECO:0000256" key="1">
    <source>
        <dbReference type="SAM" id="MobiDB-lite"/>
    </source>
</evidence>
<accession>A0AAN7TG34</accession>
<dbReference type="GO" id="GO:0042790">
    <property type="term" value="P:nucleolar large rRNA transcription by RNA polymerase I"/>
    <property type="evidence" value="ECO:0007669"/>
    <property type="project" value="TreeGrafter"/>
</dbReference>
<sequence>MFAPVHRPARPQALLFAKQERTERTERKRKRDEDEDEDVSSSSDDSLQLKLSPPPEASAAKGKSKIYQHAVNKKDPYHIAGLSREDDLPPAPFPHAPIKLVKNLPSTDEELATLNPPLHVPKPAVQDHTSSLKRRHIENLTALLHVCMLRGNWDRASRAWGLLLRTEMGGRGMDVRTEGRWGIGAELLMRRRDVSQDSRDYHESVEGDVSFTDEGFKLARQYYERLILQYPSTPSTRHNVNAQVFYPALFNIWIYSVQHRSKQRRHQITAAPEPENSPTDPEPSNPELDPTEAEAAGIRVSRKQELHEAVSIARRMDELMVSPPYDSSPELLRLRGMIGLWLADLYVFQASSHRTSPEGSRDHDFEDRSERLEAQFSGEQAERERRKGLEMLGKARRAGVEFTGSIKDLFKGKHGDDV</sequence>
<reference evidence="2" key="1">
    <citation type="submission" date="2023-08" db="EMBL/GenBank/DDBJ databases">
        <title>Black Yeasts Isolated from many extreme environments.</title>
        <authorList>
            <person name="Coleine C."/>
            <person name="Stajich J.E."/>
            <person name="Selbmann L."/>
        </authorList>
    </citation>
    <scope>NUCLEOTIDE SEQUENCE</scope>
    <source>
        <strain evidence="2">CCFEE 5401</strain>
    </source>
</reference>
<dbReference type="GO" id="GO:0017025">
    <property type="term" value="F:TBP-class protein binding"/>
    <property type="evidence" value="ECO:0007669"/>
    <property type="project" value="TreeGrafter"/>
</dbReference>
<organism evidence="2 3">
    <name type="scientific">Meristemomyces frigidus</name>
    <dbReference type="NCBI Taxonomy" id="1508187"/>
    <lineage>
        <taxon>Eukaryota</taxon>
        <taxon>Fungi</taxon>
        <taxon>Dikarya</taxon>
        <taxon>Ascomycota</taxon>
        <taxon>Pezizomycotina</taxon>
        <taxon>Dothideomycetes</taxon>
        <taxon>Dothideomycetidae</taxon>
        <taxon>Mycosphaerellales</taxon>
        <taxon>Teratosphaeriaceae</taxon>
        <taxon>Meristemomyces</taxon>
    </lineage>
</organism>
<comment type="caution">
    <text evidence="2">The sequence shown here is derived from an EMBL/GenBank/DDBJ whole genome shotgun (WGS) entry which is preliminary data.</text>
</comment>
<dbReference type="GO" id="GO:0070860">
    <property type="term" value="C:RNA polymerase I core factor complex"/>
    <property type="evidence" value="ECO:0007669"/>
    <property type="project" value="TreeGrafter"/>
</dbReference>
<dbReference type="PANTHER" id="PTHR28244">
    <property type="entry name" value="RNA POLYMERASE I-SPECIFIC TRANSCRIPTION INITIATION FACTOR RRN11"/>
    <property type="match status" value="1"/>
</dbReference>
<dbReference type="GO" id="GO:0001164">
    <property type="term" value="F:RNA polymerase I core promoter sequence-specific DNA binding"/>
    <property type="evidence" value="ECO:0007669"/>
    <property type="project" value="InterPro"/>
</dbReference>
<evidence type="ECO:0000313" key="3">
    <source>
        <dbReference type="Proteomes" id="UP001310890"/>
    </source>
</evidence>
<dbReference type="Pfam" id="PF04090">
    <property type="entry name" value="Rrn11"/>
    <property type="match status" value="1"/>
</dbReference>
<protein>
    <submittedName>
        <fullName evidence="2">Uncharacterized protein</fullName>
    </submittedName>
</protein>
<name>A0AAN7TG34_9PEZI</name>